<proteinExistence type="predicted"/>
<protein>
    <submittedName>
        <fullName evidence="1">Uncharacterized protein</fullName>
    </submittedName>
</protein>
<reference evidence="1 2" key="1">
    <citation type="submission" date="2020-05" db="EMBL/GenBank/DDBJ databases">
        <title>Complete genome sequence of Gemmatimonas greenlandica TET16.</title>
        <authorList>
            <person name="Zeng Y."/>
        </authorList>
    </citation>
    <scope>NUCLEOTIDE SEQUENCE [LARGE SCALE GENOMIC DNA]</scope>
    <source>
        <strain evidence="1 2">TET16</strain>
    </source>
</reference>
<keyword evidence="2" id="KW-1185">Reference proteome</keyword>
<dbReference type="KEGG" id="ggr:HKW67_14340"/>
<dbReference type="Proteomes" id="UP000500938">
    <property type="component" value="Chromosome"/>
</dbReference>
<dbReference type="EMBL" id="CP053085">
    <property type="protein sequence ID" value="QJR36603.1"/>
    <property type="molecule type" value="Genomic_DNA"/>
</dbReference>
<gene>
    <name evidence="1" type="ORF">HKW67_14340</name>
</gene>
<dbReference type="RefSeq" id="WP_171226035.1">
    <property type="nucleotide sequence ID" value="NZ_CP053085.1"/>
</dbReference>
<sequence length="186" mass="19407">MAAVVMAACSGDDAPKVDSAASTPVVAVMPRPLTPSDSACPRDGTWKRCALEDRVAKSGLAFKPAGDSMKVAYLSVPGVRYKIGLTASMVAFFYADTLAAAKDVTALDRFRLTPRGDTIGAWKSVPSDVIWSGNLVAVLFDASATQIERIRLTITAGAPQPLSEAAKAAKAAADTTVQKLPPMPAR</sequence>
<accession>A0A6M4IPE1</accession>
<dbReference type="AlphaFoldDB" id="A0A6M4IPE1"/>
<organism evidence="1 2">
    <name type="scientific">Gemmatimonas groenlandica</name>
    <dbReference type="NCBI Taxonomy" id="2732249"/>
    <lineage>
        <taxon>Bacteria</taxon>
        <taxon>Pseudomonadati</taxon>
        <taxon>Gemmatimonadota</taxon>
        <taxon>Gemmatimonadia</taxon>
        <taxon>Gemmatimonadales</taxon>
        <taxon>Gemmatimonadaceae</taxon>
        <taxon>Gemmatimonas</taxon>
    </lineage>
</organism>
<evidence type="ECO:0000313" key="2">
    <source>
        <dbReference type="Proteomes" id="UP000500938"/>
    </source>
</evidence>
<name>A0A6M4IPE1_9BACT</name>
<evidence type="ECO:0000313" key="1">
    <source>
        <dbReference type="EMBL" id="QJR36603.1"/>
    </source>
</evidence>